<dbReference type="Gene3D" id="2.40.170.20">
    <property type="entry name" value="TonB-dependent receptor, beta-barrel domain"/>
    <property type="match status" value="1"/>
</dbReference>
<keyword evidence="4 7" id="KW-0812">Transmembrane</keyword>
<protein>
    <submittedName>
        <fullName evidence="10">SusC/RagA family TonB-linked outer membrane protein</fullName>
    </submittedName>
</protein>
<dbReference type="SUPFAM" id="SSF49464">
    <property type="entry name" value="Carboxypeptidase regulatory domain-like"/>
    <property type="match status" value="1"/>
</dbReference>
<evidence type="ECO:0000259" key="9">
    <source>
        <dbReference type="Pfam" id="PF07715"/>
    </source>
</evidence>
<evidence type="ECO:0000256" key="4">
    <source>
        <dbReference type="ARBA" id="ARBA00022692"/>
    </source>
</evidence>
<keyword evidence="6 7" id="KW-0998">Cell outer membrane</keyword>
<evidence type="ECO:0000313" key="11">
    <source>
        <dbReference type="Proteomes" id="UP001595792"/>
    </source>
</evidence>
<dbReference type="InterPro" id="IPR012910">
    <property type="entry name" value="Plug_dom"/>
</dbReference>
<dbReference type="NCBIfam" id="TIGR04057">
    <property type="entry name" value="SusC_RagA_signa"/>
    <property type="match status" value="1"/>
</dbReference>
<evidence type="ECO:0000256" key="8">
    <source>
        <dbReference type="SAM" id="Phobius"/>
    </source>
</evidence>
<keyword evidence="8" id="KW-1133">Transmembrane helix</keyword>
<gene>
    <name evidence="10" type="ORF">ACFOUY_14165</name>
</gene>
<evidence type="ECO:0000256" key="6">
    <source>
        <dbReference type="ARBA" id="ARBA00023237"/>
    </source>
</evidence>
<comment type="subcellular location">
    <subcellularLocation>
        <location evidence="1 7">Cell outer membrane</location>
        <topology evidence="1 7">Multi-pass membrane protein</topology>
    </subcellularLocation>
</comment>
<dbReference type="Gene3D" id="2.170.130.10">
    <property type="entry name" value="TonB-dependent receptor, plug domain"/>
    <property type="match status" value="1"/>
</dbReference>
<keyword evidence="2 7" id="KW-0813">Transport</keyword>
<keyword evidence="5 7" id="KW-0472">Membrane</keyword>
<dbReference type="NCBIfam" id="TIGR04056">
    <property type="entry name" value="OMP_RagA_SusC"/>
    <property type="match status" value="1"/>
</dbReference>
<name>A0ABV8NLY9_9SPHI</name>
<evidence type="ECO:0000256" key="3">
    <source>
        <dbReference type="ARBA" id="ARBA00022452"/>
    </source>
</evidence>
<dbReference type="InterPro" id="IPR023997">
    <property type="entry name" value="TonB-dep_OMP_SusC/RagA_CS"/>
</dbReference>
<feature type="transmembrane region" description="Helical" evidence="8">
    <location>
        <begin position="12"/>
        <end position="30"/>
    </location>
</feature>
<evidence type="ECO:0000256" key="7">
    <source>
        <dbReference type="PROSITE-ProRule" id="PRU01360"/>
    </source>
</evidence>
<evidence type="ECO:0000256" key="5">
    <source>
        <dbReference type="ARBA" id="ARBA00023136"/>
    </source>
</evidence>
<dbReference type="Gene3D" id="2.60.40.1120">
    <property type="entry name" value="Carboxypeptidase-like, regulatory domain"/>
    <property type="match status" value="1"/>
</dbReference>
<comment type="caution">
    <text evidence="10">The sequence shown here is derived from an EMBL/GenBank/DDBJ whole genome shotgun (WGS) entry which is preliminary data.</text>
</comment>
<evidence type="ECO:0000256" key="2">
    <source>
        <dbReference type="ARBA" id="ARBA00022448"/>
    </source>
</evidence>
<evidence type="ECO:0000256" key="1">
    <source>
        <dbReference type="ARBA" id="ARBA00004571"/>
    </source>
</evidence>
<sequence length="1032" mass="114164">MNKIYHLLNGHLKLLVFMCLLSTINVAVYAQQKTISGVVIDSADTRPLVGVSITIQGTKNVTQTDGDGKFRLNALASDNLVFQYLGFVTKVINIGNQSEFRVVLNSASQKLGEVVVVAFGTQKKVSVTGAINSIQTKEIKQSPAANLAVTLAGRLPGLTSIQKSGEPGRDLTNLYIRGQGTVNAQSPVVLVDGIERDLTYIDPNEVESVTILKDASSTAIFGVRGANGVILVTTKRGTSEKPSINFTTETGLQDFTRKLQPVNSYEFATLRNLAQQNDGLGPAFSPAALEHYRTGDDPVRYPNTNWRELLMKDYSSQSRYNLNVSGASKSMKYFINAGYLSQGGQFNTEKGLNYDPSFALDRYNFRSNIDVQLNSSLKAFLNVAGYLEKQNMPGGVLRTFGDRNSQLAGESTADFIFTFMNDMNSTDPGPLTPDGQVITNPIVPHPAYGQINRAGYTQQTRNNILASYGMEQTLDFITKGLSTKVIVSFDARSTNNLFATKSYQKFVQVIDPNTAEVSYRKFNADENTPLDISGSAFFTTLSNIQGYLNYNRLFGKHAVSGLVLYQQQKNIVDSQLPFNLRGAATRLTYAYDSRYLFEFNAGYNGSEQFVKGKRFGFFPALSAGWVISNESFLKDNKTISLLKLRGSYGEVGNDRIGGSRFLYLDDIIVAPGGGYSNSLGFGNTIVTNRLRNENLTWEVAKKANVGLEIGLFNALNLTVDVFTEKRDNILRRRGTIPTLNGLPISALPPVNIGVVQNRGFEAELNYKKVFNKDFSILTRANLSFARNKQLFADEPLLPASFAYRYRQTGYRIGQPFGYIVDRYFTSIQDIANSPVQSVGGHESRPGDLKFKDLNNDGVIDDKDHGPIGYSNVPEYQFGGAISINYKNFDLSALVQGVSNIYNLYAGAGTFEGTNYYSQHLESWTAERFASGAPINYPRLTTQTSPNQNYNSFFVIDASYVRLKNVELGYTLPTNWAGKVGAKNIRLYFNGLNLYTWDKLPTKNFDPELTLSGRGQFTYPITRVYNLGVNVTF</sequence>
<dbReference type="InterPro" id="IPR008969">
    <property type="entry name" value="CarboxyPept-like_regulatory"/>
</dbReference>
<proteinExistence type="inferred from homology"/>
<dbReference type="PROSITE" id="PS52016">
    <property type="entry name" value="TONB_DEPENDENT_REC_3"/>
    <property type="match status" value="1"/>
</dbReference>
<keyword evidence="11" id="KW-1185">Reference proteome</keyword>
<accession>A0ABV8NLY9</accession>
<dbReference type="InterPro" id="IPR036942">
    <property type="entry name" value="Beta-barrel_TonB_sf"/>
</dbReference>
<dbReference type="InterPro" id="IPR037066">
    <property type="entry name" value="Plug_dom_sf"/>
</dbReference>
<dbReference type="RefSeq" id="WP_378961489.1">
    <property type="nucleotide sequence ID" value="NZ_JBHRXC010000016.1"/>
</dbReference>
<dbReference type="SUPFAM" id="SSF56935">
    <property type="entry name" value="Porins"/>
    <property type="match status" value="1"/>
</dbReference>
<dbReference type="EMBL" id="JBHSBY010000129">
    <property type="protein sequence ID" value="MFC4197846.1"/>
    <property type="molecule type" value="Genomic_DNA"/>
</dbReference>
<dbReference type="InterPro" id="IPR039426">
    <property type="entry name" value="TonB-dep_rcpt-like"/>
</dbReference>
<reference evidence="11" key="1">
    <citation type="journal article" date="2019" name="Int. J. Syst. Evol. Microbiol.">
        <title>The Global Catalogue of Microorganisms (GCM) 10K type strain sequencing project: providing services to taxonomists for standard genome sequencing and annotation.</title>
        <authorList>
            <consortium name="The Broad Institute Genomics Platform"/>
            <consortium name="The Broad Institute Genome Sequencing Center for Infectious Disease"/>
            <person name="Wu L."/>
            <person name="Ma J."/>
        </authorList>
    </citation>
    <scope>NUCLEOTIDE SEQUENCE [LARGE SCALE GENOMIC DNA]</scope>
    <source>
        <strain evidence="11">CCM 8689</strain>
    </source>
</reference>
<dbReference type="Proteomes" id="UP001595792">
    <property type="component" value="Unassembled WGS sequence"/>
</dbReference>
<organism evidence="10 11">
    <name type="scientific">Pedobacter jamesrossensis</name>
    <dbReference type="NCBI Taxonomy" id="1908238"/>
    <lineage>
        <taxon>Bacteria</taxon>
        <taxon>Pseudomonadati</taxon>
        <taxon>Bacteroidota</taxon>
        <taxon>Sphingobacteriia</taxon>
        <taxon>Sphingobacteriales</taxon>
        <taxon>Sphingobacteriaceae</taxon>
        <taxon>Pedobacter</taxon>
    </lineage>
</organism>
<feature type="domain" description="TonB-dependent receptor plug" evidence="9">
    <location>
        <begin position="124"/>
        <end position="229"/>
    </location>
</feature>
<keyword evidence="3 7" id="KW-1134">Transmembrane beta strand</keyword>
<comment type="similarity">
    <text evidence="7">Belongs to the TonB-dependent receptor family.</text>
</comment>
<dbReference type="InterPro" id="IPR023996">
    <property type="entry name" value="TonB-dep_OMP_SusC/RagA"/>
</dbReference>
<dbReference type="Pfam" id="PF07715">
    <property type="entry name" value="Plug"/>
    <property type="match status" value="1"/>
</dbReference>
<evidence type="ECO:0000313" key="10">
    <source>
        <dbReference type="EMBL" id="MFC4197846.1"/>
    </source>
</evidence>
<dbReference type="Pfam" id="PF13715">
    <property type="entry name" value="CarbopepD_reg_2"/>
    <property type="match status" value="1"/>
</dbReference>